<dbReference type="GO" id="GO:0005730">
    <property type="term" value="C:nucleolus"/>
    <property type="evidence" value="ECO:0000318"/>
    <property type="project" value="GO_Central"/>
</dbReference>
<sequence length="1085" mass="121638">MVDPKLCIFISLMSSLGAFTLRSAARVNSALLVSRVSPRICVPLRAATTLNDGASKTHDHSAHFKFERYFAAGMMPLIPAAYFVHGPVMDAALTIALTLHIHWGIQGVIADYARPFVIGDAAAKGARAGAYLITALLLAGLLHFNTNDVGITKAFEMMSKGKTRQQKKKFFKRKENRGKVFVKKEAPPKPTAPPLRERGRFDLVHDYEGEVQSCSHGPCLLFLDKKEKQRFFACAIFRDNEKCPFKAILKEDGSIERKSTDEVKPVGKKYPYGVIPKKLKEIPKDSKIVFCPQCLEVFADKHKHPGTFVTRPQLRRPSRLLETIDDQHGMAQFFFSDDTLSVISSSISNGKYDGIVCMGSPRLFEHLKEEKKEGRQLFILDWDERYLSFFLAKMSARYSMLTDFFPDPKAEERLNAFLATVSRLVIVTDPPFGVFVEPLMKSVQAIRTRHAIARGSSPAVSHSIVFLPFFVGKHALKNYKGELWMSDYRVLYANHKEFSRHHKTTVRMLTDMGKECIDLSGMEGYKFCYMCEKFVEGNNTHCGMCGDCTSRDGQATRHCERCMRCYKDSYKHCKDCSRCHLTGRCPVAMDKARAKDAQLLAEWEEKQRLEKIRKKMERLEQREREKKEREEEMERIKKEMEEEENDYEDEDTDSDEEKEVNGVTEEIPPVKEEEGEVEEEEVEKKSVKKIVKKRKIKDEENGVKKEKIKKEDGVKKRKIRDDENVVKKKKVKEEISVVKKKKNEVRGGFIVSIRIVSSYSFHWCYSFNICIIFIPFLFFHLQSLQTSLSHELHFCTVRSHDLWDELREVERSEGVKSRIKRQNFLPTDPNPITYPYLRRSGSSYHSTTIRPPTTTYPSRYQSQNVDESSTRRNLVTVRPIIEERTYQPRSSVCIFGPPGPRGYDGADGLIGQDGFPGRQGVPAPDYVDRLPAMADITFCQQCATAEQGRPGYPGQKGLPGMTGMPGTSFLSSRNPPGPVGAQGMQGLPGLTGLPGASGAPGALFGEEIQYGPSGPPGPQGPIGAPGSPGIFGRARYGARGEPGSPGAPGAPGGAGTKGGIGMRGSTGNRGACEHCPPPQLAPGYR</sequence>
<dbReference type="InterPro" id="IPR041370">
    <property type="entry name" value="Mlase_EEF1AKMT1/ZCCHC4"/>
</dbReference>
<keyword evidence="19" id="KW-1185">Reference proteome</keyword>
<feature type="compositionally biased region" description="Gly residues" evidence="16">
    <location>
        <begin position="1049"/>
        <end position="1064"/>
    </location>
</feature>
<dbReference type="PROSITE" id="PS50216">
    <property type="entry name" value="DHHC"/>
    <property type="match status" value="1"/>
</dbReference>
<dbReference type="GO" id="GO:0008988">
    <property type="term" value="F:rRNA (adenine-N6-)-methyltransferase activity"/>
    <property type="evidence" value="ECO:0000318"/>
    <property type="project" value="GO_Central"/>
</dbReference>
<feature type="binding site" evidence="14">
    <location>
        <position position="112"/>
    </location>
    <ligand>
        <name>a ubiquinone</name>
        <dbReference type="ChEBI" id="CHEBI:16389"/>
        <note>ligand shared with IP/SDHB</note>
    </ligand>
</feature>
<evidence type="ECO:0000256" key="6">
    <source>
        <dbReference type="ARBA" id="ARBA00022679"/>
    </source>
</evidence>
<keyword evidence="11" id="KW-1133">Transmembrane helix</keyword>
<dbReference type="EnsemblMetazoa" id="PPA25308.1">
    <property type="protein sequence ID" value="PPA25308.1"/>
    <property type="gene ID" value="WBGene00114862"/>
</dbReference>
<keyword evidence="12" id="KW-0496">Mitochondrion</keyword>
<dbReference type="Pfam" id="PF05328">
    <property type="entry name" value="CybS"/>
    <property type="match status" value="1"/>
</dbReference>
<feature type="region of interest" description="Disordered" evidence="16">
    <location>
        <begin position="843"/>
        <end position="871"/>
    </location>
</feature>
<keyword evidence="10" id="KW-0809">Transit peptide</keyword>
<dbReference type="GO" id="GO:0031167">
    <property type="term" value="P:rRNA methylation"/>
    <property type="evidence" value="ECO:0000318"/>
    <property type="project" value="GO_Central"/>
</dbReference>
<keyword evidence="13" id="KW-0472">Membrane</keyword>
<comment type="similarity">
    <text evidence="3">Belongs to the CybS family.</text>
</comment>
<dbReference type="SMART" id="SM01088">
    <property type="entry name" value="Col_cuticle_N"/>
    <property type="match status" value="1"/>
</dbReference>
<evidence type="ECO:0000256" key="16">
    <source>
        <dbReference type="SAM" id="MobiDB-lite"/>
    </source>
</evidence>
<keyword evidence="6" id="KW-0808">Transferase</keyword>
<evidence type="ECO:0000256" key="8">
    <source>
        <dbReference type="ARBA" id="ARBA00022737"/>
    </source>
</evidence>
<evidence type="ECO:0000256" key="17">
    <source>
        <dbReference type="SAM" id="SignalP"/>
    </source>
</evidence>
<feature type="binding site" description="axial binding residue" evidence="15">
    <location>
        <position position="100"/>
    </location>
    <ligand>
        <name>heme b</name>
        <dbReference type="ChEBI" id="CHEBI:60344"/>
        <note>ligand shared with SDHC</note>
    </ligand>
    <ligandPart>
        <name>Fe</name>
        <dbReference type="ChEBI" id="CHEBI:18248"/>
    </ligandPart>
</feature>
<dbReference type="InterPro" id="IPR017921">
    <property type="entry name" value="Znf_CTCHY"/>
</dbReference>
<dbReference type="GO" id="GO:0046872">
    <property type="term" value="F:metal ion binding"/>
    <property type="evidence" value="ECO:0007669"/>
    <property type="project" value="UniProtKB-KW"/>
</dbReference>
<evidence type="ECO:0000256" key="5">
    <source>
        <dbReference type="ARBA" id="ARBA00022603"/>
    </source>
</evidence>
<dbReference type="PROSITE" id="PS51270">
    <property type="entry name" value="ZF_CTCHY"/>
    <property type="match status" value="1"/>
</dbReference>
<evidence type="ECO:0000313" key="18">
    <source>
        <dbReference type="EnsemblMetazoa" id="PPA25308.1"/>
    </source>
</evidence>
<dbReference type="Gene3D" id="1.20.1300.10">
    <property type="entry name" value="Fumarate reductase/succinate dehydrogenase, transmembrane subunit"/>
    <property type="match status" value="1"/>
</dbReference>
<dbReference type="InterPro" id="IPR039846">
    <property type="entry name" value="ZCCHC4"/>
</dbReference>
<protein>
    <submittedName>
        <fullName evidence="18">Collagen</fullName>
    </submittedName>
</protein>
<evidence type="ECO:0000256" key="15">
    <source>
        <dbReference type="PIRSR" id="PIRSR607992-2"/>
    </source>
</evidence>
<comment type="subcellular location">
    <subcellularLocation>
        <location evidence="2">Cytoplasm</location>
    </subcellularLocation>
    <subcellularLocation>
        <location evidence="1">Mitochondrion inner membrane</location>
        <topology evidence="1">Multi-pass membrane protein</topology>
    </subcellularLocation>
</comment>
<evidence type="ECO:0000256" key="4">
    <source>
        <dbReference type="ARBA" id="ARBA00022490"/>
    </source>
</evidence>
<dbReference type="PANTHER" id="PTHR13493">
    <property type="entry name" value="ZINC FINGER CCHC DOMAIN-CONTAINING"/>
    <property type="match status" value="1"/>
</dbReference>
<evidence type="ECO:0000256" key="11">
    <source>
        <dbReference type="ARBA" id="ARBA00022989"/>
    </source>
</evidence>
<keyword evidence="17" id="KW-0732">Signal</keyword>
<keyword evidence="15" id="KW-0408">Iron</keyword>
<keyword evidence="8" id="KW-0677">Repeat</keyword>
<dbReference type="GO" id="GO:0005743">
    <property type="term" value="C:mitochondrial inner membrane"/>
    <property type="evidence" value="ECO:0007669"/>
    <property type="project" value="UniProtKB-SubCell"/>
</dbReference>
<dbReference type="InterPro" id="IPR007992">
    <property type="entry name" value="CybS"/>
</dbReference>
<keyword evidence="9" id="KW-0999">Mitochondrion inner membrane</keyword>
<dbReference type="CDD" id="cd03496">
    <property type="entry name" value="SQR_TypeC_CybS"/>
    <property type="match status" value="1"/>
</dbReference>
<feature type="compositionally biased region" description="Basic and acidic residues" evidence="16">
    <location>
        <begin position="620"/>
        <end position="640"/>
    </location>
</feature>
<evidence type="ECO:0000256" key="12">
    <source>
        <dbReference type="ARBA" id="ARBA00023128"/>
    </source>
</evidence>
<feature type="region of interest" description="Disordered" evidence="16">
    <location>
        <begin position="620"/>
        <end position="663"/>
    </location>
</feature>
<accession>A0A8R1YIQ2</accession>
<evidence type="ECO:0000256" key="9">
    <source>
        <dbReference type="ARBA" id="ARBA00022792"/>
    </source>
</evidence>
<evidence type="ECO:0000256" key="2">
    <source>
        <dbReference type="ARBA" id="ARBA00004496"/>
    </source>
</evidence>
<dbReference type="InterPro" id="IPR034804">
    <property type="entry name" value="SQR/QFR_C/D"/>
</dbReference>
<feature type="signal peptide" evidence="17">
    <location>
        <begin position="1"/>
        <end position="18"/>
    </location>
</feature>
<evidence type="ECO:0000313" key="19">
    <source>
        <dbReference type="Proteomes" id="UP000005239"/>
    </source>
</evidence>
<evidence type="ECO:0000256" key="3">
    <source>
        <dbReference type="ARBA" id="ARBA00007294"/>
    </source>
</evidence>
<feature type="compositionally biased region" description="Acidic residues" evidence="16">
    <location>
        <begin position="641"/>
        <end position="658"/>
    </location>
</feature>
<evidence type="ECO:0000256" key="10">
    <source>
        <dbReference type="ARBA" id="ARBA00022946"/>
    </source>
</evidence>
<evidence type="ECO:0000256" key="7">
    <source>
        <dbReference type="ARBA" id="ARBA00022692"/>
    </source>
</evidence>
<feature type="region of interest" description="Disordered" evidence="16">
    <location>
        <begin position="1003"/>
        <end position="1085"/>
    </location>
</feature>
<reference evidence="18" key="2">
    <citation type="submission" date="2022-06" db="UniProtKB">
        <authorList>
            <consortium name="EnsemblMetazoa"/>
        </authorList>
    </citation>
    <scope>IDENTIFICATION</scope>
    <source>
        <strain evidence="18">PS312</strain>
    </source>
</reference>
<feature type="chain" id="PRO_5043624217" evidence="17">
    <location>
        <begin position="19"/>
        <end position="1085"/>
    </location>
</feature>
<keyword evidence="7" id="KW-0812">Transmembrane</keyword>
<reference evidence="19" key="1">
    <citation type="journal article" date="2008" name="Nat. Genet.">
        <title>The Pristionchus pacificus genome provides a unique perspective on nematode lifestyle and parasitism.</title>
        <authorList>
            <person name="Dieterich C."/>
            <person name="Clifton S.W."/>
            <person name="Schuster L.N."/>
            <person name="Chinwalla A."/>
            <person name="Delehaunty K."/>
            <person name="Dinkelacker I."/>
            <person name="Fulton L."/>
            <person name="Fulton R."/>
            <person name="Godfrey J."/>
            <person name="Minx P."/>
            <person name="Mitreva M."/>
            <person name="Roeseler W."/>
            <person name="Tian H."/>
            <person name="Witte H."/>
            <person name="Yang S.P."/>
            <person name="Wilson R.K."/>
            <person name="Sommer R.J."/>
        </authorList>
    </citation>
    <scope>NUCLEOTIDE SEQUENCE [LARGE SCALE GENOMIC DNA]</scope>
    <source>
        <strain evidence="19">PS312</strain>
    </source>
</reference>
<evidence type="ECO:0000256" key="14">
    <source>
        <dbReference type="PIRSR" id="PIRSR607992-1"/>
    </source>
</evidence>
<keyword evidence="4" id="KW-0963">Cytoplasm</keyword>
<dbReference type="InterPro" id="IPR002486">
    <property type="entry name" value="Col_cuticle_N"/>
</dbReference>
<dbReference type="GO" id="GO:0005737">
    <property type="term" value="C:cytoplasm"/>
    <property type="evidence" value="ECO:0000318"/>
    <property type="project" value="GO_Central"/>
</dbReference>
<feature type="compositionally biased region" description="Low complexity" evidence="16">
    <location>
        <begin position="1021"/>
        <end position="1030"/>
    </location>
</feature>
<dbReference type="Proteomes" id="UP000005239">
    <property type="component" value="Unassembled WGS sequence"/>
</dbReference>
<accession>A0A2A6CJ97</accession>
<dbReference type="GO" id="GO:0042302">
    <property type="term" value="F:structural constituent of cuticle"/>
    <property type="evidence" value="ECO:0007669"/>
    <property type="project" value="InterPro"/>
</dbReference>
<organism evidence="18 19">
    <name type="scientific">Pristionchus pacificus</name>
    <name type="common">Parasitic nematode worm</name>
    <dbReference type="NCBI Taxonomy" id="54126"/>
    <lineage>
        <taxon>Eukaryota</taxon>
        <taxon>Metazoa</taxon>
        <taxon>Ecdysozoa</taxon>
        <taxon>Nematoda</taxon>
        <taxon>Chromadorea</taxon>
        <taxon>Rhabditida</taxon>
        <taxon>Rhabditina</taxon>
        <taxon>Diplogasteromorpha</taxon>
        <taxon>Diplogasteroidea</taxon>
        <taxon>Neodiplogasteridae</taxon>
        <taxon>Pristionchus</taxon>
    </lineage>
</organism>
<gene>
    <name evidence="18" type="primary">WBGene00114862</name>
</gene>
<dbReference type="AlphaFoldDB" id="A0A2A6CJ97"/>
<evidence type="ECO:0000256" key="13">
    <source>
        <dbReference type="ARBA" id="ARBA00023136"/>
    </source>
</evidence>
<feature type="compositionally biased region" description="Pro residues" evidence="16">
    <location>
        <begin position="1075"/>
        <end position="1085"/>
    </location>
</feature>
<dbReference type="PANTHER" id="PTHR13493:SF3">
    <property type="entry name" value="RRNA N6-ADENOSINE-METHYLTRANSFERASE ZCCHC4"/>
    <property type="match status" value="1"/>
</dbReference>
<dbReference type="Pfam" id="PF10237">
    <property type="entry name" value="N6-adenineMlase"/>
    <property type="match status" value="1"/>
</dbReference>
<keyword evidence="5" id="KW-0489">Methyltransferase</keyword>
<keyword evidence="15" id="KW-0479">Metal-binding</keyword>
<name>A0A2A6CJ97_PRIPA</name>
<proteinExistence type="inferred from homology"/>
<dbReference type="Pfam" id="PF01484">
    <property type="entry name" value="Col_cuticle_N"/>
    <property type="match status" value="1"/>
</dbReference>
<evidence type="ECO:0000256" key="1">
    <source>
        <dbReference type="ARBA" id="ARBA00004448"/>
    </source>
</evidence>